<protein>
    <submittedName>
        <fullName evidence="5">Uncharacterized protein</fullName>
    </submittedName>
</protein>
<feature type="region of interest" description="Disordered" evidence="2">
    <location>
        <begin position="151"/>
        <end position="171"/>
    </location>
</feature>
<feature type="domain" description="BCAS3 WD40" evidence="4">
    <location>
        <begin position="14"/>
        <end position="180"/>
    </location>
</feature>
<feature type="compositionally biased region" description="Low complexity" evidence="2">
    <location>
        <begin position="161"/>
        <end position="171"/>
    </location>
</feature>
<evidence type="ECO:0000256" key="2">
    <source>
        <dbReference type="SAM" id="MobiDB-lite"/>
    </source>
</evidence>
<dbReference type="VEuPathDB" id="VectorBase:BGLB036975"/>
<feature type="compositionally biased region" description="Basic and acidic residues" evidence="2">
    <location>
        <begin position="441"/>
        <end position="452"/>
    </location>
</feature>
<evidence type="ECO:0000259" key="4">
    <source>
        <dbReference type="Pfam" id="PF21034"/>
    </source>
</evidence>
<feature type="domain" description="BCAS3" evidence="3">
    <location>
        <begin position="264"/>
        <end position="309"/>
    </location>
</feature>
<dbReference type="PANTHER" id="PTHR13268:SF0">
    <property type="entry name" value="BCAS3 MICROTUBULE ASSOCIATED CELL MIGRATION FACTOR"/>
    <property type="match status" value="1"/>
</dbReference>
<feature type="compositionally biased region" description="Low complexity" evidence="2">
    <location>
        <begin position="453"/>
        <end position="466"/>
    </location>
</feature>
<dbReference type="AlphaFoldDB" id="A0A2C9M038"/>
<dbReference type="Gene3D" id="2.130.10.10">
    <property type="entry name" value="YVTN repeat-like/Quinoprotein amine dehydrogenase"/>
    <property type="match status" value="1"/>
</dbReference>
<feature type="compositionally biased region" description="Low complexity" evidence="2">
    <location>
        <begin position="361"/>
        <end position="376"/>
    </location>
</feature>
<dbReference type="EnsemblMetazoa" id="BGLB036975-RA">
    <property type="protein sequence ID" value="BGLB036975-PA"/>
    <property type="gene ID" value="BGLB036975"/>
</dbReference>
<organism evidence="5 6">
    <name type="scientific">Biomphalaria glabrata</name>
    <name type="common">Bloodfluke planorb</name>
    <name type="synonym">Freshwater snail</name>
    <dbReference type="NCBI Taxonomy" id="6526"/>
    <lineage>
        <taxon>Eukaryota</taxon>
        <taxon>Metazoa</taxon>
        <taxon>Spiralia</taxon>
        <taxon>Lophotrochozoa</taxon>
        <taxon>Mollusca</taxon>
        <taxon>Gastropoda</taxon>
        <taxon>Heterobranchia</taxon>
        <taxon>Euthyneura</taxon>
        <taxon>Panpulmonata</taxon>
        <taxon>Hygrophila</taxon>
        <taxon>Lymnaeoidea</taxon>
        <taxon>Planorbidae</taxon>
        <taxon>Biomphalaria</taxon>
    </lineage>
</organism>
<dbReference type="GO" id="GO:0042594">
    <property type="term" value="P:response to starvation"/>
    <property type="evidence" value="ECO:0007669"/>
    <property type="project" value="TreeGrafter"/>
</dbReference>
<name>A0A2C9M038_BIOGL</name>
<dbReference type="SUPFAM" id="SSF50978">
    <property type="entry name" value="WD40 repeat-like"/>
    <property type="match status" value="1"/>
</dbReference>
<dbReference type="KEGG" id="bgt:106065585"/>
<gene>
    <name evidence="5" type="primary">106065585</name>
</gene>
<evidence type="ECO:0000259" key="3">
    <source>
        <dbReference type="Pfam" id="PF12490"/>
    </source>
</evidence>
<comment type="subcellular location">
    <subcellularLocation>
        <location evidence="1">Preautophagosomal structure</location>
    </subcellularLocation>
</comment>
<dbReference type="InterPro" id="IPR036322">
    <property type="entry name" value="WD40_repeat_dom_sf"/>
</dbReference>
<dbReference type="Proteomes" id="UP000076420">
    <property type="component" value="Unassembled WGS sequence"/>
</dbReference>
<dbReference type="Pfam" id="PF12490">
    <property type="entry name" value="BCAS3"/>
    <property type="match status" value="1"/>
</dbReference>
<dbReference type="InterPro" id="IPR022175">
    <property type="entry name" value="BCAS3_dom"/>
</dbReference>
<dbReference type="STRING" id="6526.A0A2C9M038"/>
<dbReference type="VEuPathDB" id="VectorBase:BGLAX_036473"/>
<dbReference type="PANTHER" id="PTHR13268">
    <property type="entry name" value="BREAST CARCINOMA AMPLIFIED SEQUENCE 3"/>
    <property type="match status" value="1"/>
</dbReference>
<dbReference type="GO" id="GO:0006914">
    <property type="term" value="P:autophagy"/>
    <property type="evidence" value="ECO:0007669"/>
    <property type="project" value="InterPro"/>
</dbReference>
<dbReference type="Pfam" id="PF21034">
    <property type="entry name" value="BCAS3_WD40"/>
    <property type="match status" value="1"/>
</dbReference>
<dbReference type="InterPro" id="IPR045142">
    <property type="entry name" value="BCAS3-like"/>
</dbReference>
<sequence length="492" mass="53435">MHAWKDGGKSSDVSQFYVSDDPDIEGLIAHFHAHANEPVAAMAFDPTGVLLATACKLGHNFHVFSLVAHPCSSSLGAVHHLYTLHRGDTTAKVIDISFTNDSRWITVSTHRGTTHVFPITPYGGNICARTHCQARVVNRVSRFHKSAGLDEIEPGAAGQRSPILSSSPGSSGSLCKPSLWEFNIMDKFLTASPHKSGHSPGRDPAPPLHKFVSFRISQIHTKSGLIKVLSLFFNIFCIKGSEPATVTRYGSKDSLTSDFGSSGTKEETDEQWVSQVEIITHVGPHRRLWMGPQFSFKTYQNPQSTTVLSSSSSSLFSGSPEANAHVTTMDILTDDCDLESLKLHPSRSSPVAMPNIRPAYRRSSTSERTTSPGRSTNSAPMYIEAGSYEQSPILSDVFSEWTESTILHQPRSSEEEEDRVRRTLEEAMMESPAHEGGPNCADRETETFHDSSETLSSSGSSIAAVSTRGAAEMQVDHRYSGGGGSDSPDLLG</sequence>
<dbReference type="OrthoDB" id="25778at2759"/>
<feature type="region of interest" description="Disordered" evidence="2">
    <location>
        <begin position="428"/>
        <end position="492"/>
    </location>
</feature>
<dbReference type="GO" id="GO:0000407">
    <property type="term" value="C:phagophore assembly site"/>
    <property type="evidence" value="ECO:0007669"/>
    <property type="project" value="UniProtKB-SubCell"/>
</dbReference>
<proteinExistence type="predicted"/>
<reference evidence="5" key="1">
    <citation type="submission" date="2020-05" db="UniProtKB">
        <authorList>
            <consortium name="EnsemblMetazoa"/>
        </authorList>
    </citation>
    <scope>IDENTIFICATION</scope>
    <source>
        <strain evidence="5">BB02</strain>
    </source>
</reference>
<evidence type="ECO:0000313" key="5">
    <source>
        <dbReference type="EnsemblMetazoa" id="BGLB036975-PA"/>
    </source>
</evidence>
<evidence type="ECO:0000313" key="6">
    <source>
        <dbReference type="Proteomes" id="UP000076420"/>
    </source>
</evidence>
<feature type="region of interest" description="Disordered" evidence="2">
    <location>
        <begin position="344"/>
        <end position="380"/>
    </location>
</feature>
<dbReference type="InterPro" id="IPR048382">
    <property type="entry name" value="BCAS3_WD40"/>
</dbReference>
<accession>A0A2C9M038</accession>
<dbReference type="InterPro" id="IPR015943">
    <property type="entry name" value="WD40/YVTN_repeat-like_dom_sf"/>
</dbReference>
<evidence type="ECO:0000256" key="1">
    <source>
        <dbReference type="ARBA" id="ARBA00004329"/>
    </source>
</evidence>